<comment type="caution">
    <text evidence="2">The sequence shown here is derived from an EMBL/GenBank/DDBJ whole genome shotgun (WGS) entry which is preliminary data.</text>
</comment>
<evidence type="ECO:0000313" key="2">
    <source>
        <dbReference type="EMBL" id="EMI17158.1"/>
    </source>
</evidence>
<dbReference type="AlphaFoldDB" id="M5RCE6"/>
<dbReference type="EMBL" id="ANOG01000851">
    <property type="protein sequence ID" value="EMI17158.1"/>
    <property type="molecule type" value="Genomic_DNA"/>
</dbReference>
<keyword evidence="3" id="KW-1185">Reference proteome</keyword>
<feature type="domain" description="AbiEi antitoxin N-terminal" evidence="1">
    <location>
        <begin position="2"/>
        <end position="34"/>
    </location>
</feature>
<evidence type="ECO:0000259" key="1">
    <source>
        <dbReference type="Pfam" id="PF13338"/>
    </source>
</evidence>
<gene>
    <name evidence="2" type="ORF">RMSM_05919</name>
</gene>
<sequence length="180" mass="20451">MADAIRLGISRNSLYSLRDTGQLEQLARGLYRLADMPPLGSPDLVTVAQKVPHGVLYLLSALAFHELTTQIPHEVWIAVPRNSEPPRLAYPPIRAARLRDVAYRIGIEEHRVDDIDVRIYCREKTIVDCFCRRNEVGIDVVVESVKAYRSQQNRNVDLIMEYAKQLRAATAIRPYLEALA</sequence>
<proteinExistence type="predicted"/>
<organism evidence="2 3">
    <name type="scientific">Rhodopirellula maiorica SM1</name>
    <dbReference type="NCBI Taxonomy" id="1265738"/>
    <lineage>
        <taxon>Bacteria</taxon>
        <taxon>Pseudomonadati</taxon>
        <taxon>Planctomycetota</taxon>
        <taxon>Planctomycetia</taxon>
        <taxon>Pirellulales</taxon>
        <taxon>Pirellulaceae</taxon>
        <taxon>Novipirellula</taxon>
    </lineage>
</organism>
<dbReference type="Pfam" id="PF13338">
    <property type="entry name" value="AbiEi_4"/>
    <property type="match status" value="1"/>
</dbReference>
<dbReference type="PATRIC" id="fig|1265738.3.peg.5909"/>
<reference evidence="2 3" key="1">
    <citation type="journal article" date="2013" name="Mar. Genomics">
        <title>Expression of sulfatases in Rhodopirellula baltica and the diversity of sulfatases in the genus Rhodopirellula.</title>
        <authorList>
            <person name="Wegner C.E."/>
            <person name="Richter-Heitmann T."/>
            <person name="Klindworth A."/>
            <person name="Klockow C."/>
            <person name="Richter M."/>
            <person name="Achstetter T."/>
            <person name="Glockner F.O."/>
            <person name="Harder J."/>
        </authorList>
    </citation>
    <scope>NUCLEOTIDE SEQUENCE [LARGE SCALE GENOMIC DNA]</scope>
    <source>
        <strain evidence="2 3">SM1</strain>
    </source>
</reference>
<dbReference type="Proteomes" id="UP000011991">
    <property type="component" value="Unassembled WGS sequence"/>
</dbReference>
<evidence type="ECO:0000313" key="3">
    <source>
        <dbReference type="Proteomes" id="UP000011991"/>
    </source>
</evidence>
<dbReference type="InterPro" id="IPR025159">
    <property type="entry name" value="AbiEi_N"/>
</dbReference>
<accession>M5RCE6</accession>
<protein>
    <recommendedName>
        <fullName evidence="1">AbiEi antitoxin N-terminal domain-containing protein</fullName>
    </recommendedName>
</protein>
<name>M5RCE6_9BACT</name>